<accession>A0A6A4SJK8</accession>
<organism evidence="1 2">
    <name type="scientific">Scophthalmus maximus</name>
    <name type="common">Turbot</name>
    <name type="synonym">Psetta maxima</name>
    <dbReference type="NCBI Taxonomy" id="52904"/>
    <lineage>
        <taxon>Eukaryota</taxon>
        <taxon>Metazoa</taxon>
        <taxon>Chordata</taxon>
        <taxon>Craniata</taxon>
        <taxon>Vertebrata</taxon>
        <taxon>Euteleostomi</taxon>
        <taxon>Actinopterygii</taxon>
        <taxon>Neopterygii</taxon>
        <taxon>Teleostei</taxon>
        <taxon>Neoteleostei</taxon>
        <taxon>Acanthomorphata</taxon>
        <taxon>Carangaria</taxon>
        <taxon>Pleuronectiformes</taxon>
        <taxon>Pleuronectoidei</taxon>
        <taxon>Scophthalmidae</taxon>
        <taxon>Scophthalmus</taxon>
    </lineage>
</organism>
<proteinExistence type="predicted"/>
<protein>
    <submittedName>
        <fullName evidence="1">Uncharacterized protein</fullName>
    </submittedName>
</protein>
<comment type="caution">
    <text evidence="1">The sequence shown here is derived from an EMBL/GenBank/DDBJ whole genome shotgun (WGS) entry which is preliminary data.</text>
</comment>
<dbReference type="Proteomes" id="UP000438429">
    <property type="component" value="Unassembled WGS sequence"/>
</dbReference>
<dbReference type="AlphaFoldDB" id="A0A6A4SJK8"/>
<reference evidence="1 2" key="1">
    <citation type="submission" date="2019-06" db="EMBL/GenBank/DDBJ databases">
        <title>Draft genomes of female and male turbot (Scophthalmus maximus).</title>
        <authorList>
            <person name="Xu H."/>
            <person name="Xu X.-W."/>
            <person name="Shao C."/>
            <person name="Chen S."/>
        </authorList>
    </citation>
    <scope>NUCLEOTIDE SEQUENCE [LARGE SCALE GENOMIC DNA]</scope>
    <source>
        <strain evidence="1">Ysfricsl-2016a</strain>
        <tissue evidence="1">Blood</tissue>
    </source>
</reference>
<evidence type="ECO:0000313" key="2">
    <source>
        <dbReference type="Proteomes" id="UP000438429"/>
    </source>
</evidence>
<sequence length="339" mass="39464">MGPSDGSRGGTVVVMATEDVVLFRKISAVPESYGHLCFFLSVDVVVLFRLLLLILYRFSIQNTEAAQLWQAFDPQAFPESPQVVLIQAKFVSKLNKDRQMLRHYQPCKKQQSISDWYDDWTHSLRFLKSDIKTKNKCVTLTYSSCDQQRPQRIRALLSMLHITCEVKECDLHQTKHLISFEYTVCKTVWRHVFSRHQDENERGLNVQRSPLIKLRCSHGDSEYRQFSTSELQQRANGCGYYKTPRLWRIFIIIITNNPRGKQLSHYVRAETQYWNRSVLPEAKCERVHVYVHTLGCSQLLFIGGTESDREGEDSAIFFLMPSHPVAFLRNLLLRSRVTL</sequence>
<name>A0A6A4SJK8_SCOMX</name>
<gene>
    <name evidence="1" type="ORF">F2P81_017273</name>
</gene>
<dbReference type="EMBL" id="VEVO01000015">
    <property type="protein sequence ID" value="KAF0030542.1"/>
    <property type="molecule type" value="Genomic_DNA"/>
</dbReference>
<evidence type="ECO:0000313" key="1">
    <source>
        <dbReference type="EMBL" id="KAF0030542.1"/>
    </source>
</evidence>